<dbReference type="GO" id="GO:0019706">
    <property type="term" value="F:protein-cysteine S-palmitoyltransferase activity"/>
    <property type="evidence" value="ECO:0007669"/>
    <property type="project" value="UniProtKB-EC"/>
</dbReference>
<evidence type="ECO:0000256" key="6">
    <source>
        <dbReference type="ARBA" id="ARBA00023136"/>
    </source>
</evidence>
<dbReference type="AlphaFoldDB" id="A0A0J9WE93"/>
<feature type="chain" id="PRO_5005325123" description="Palmitoyltransferase" evidence="11">
    <location>
        <begin position="27"/>
        <end position="296"/>
    </location>
</feature>
<comment type="domain">
    <text evidence="10">The DHHC domain is required for palmitoyltransferase activity.</text>
</comment>
<name>A0A0J9WE93_PLAVI</name>
<proteinExistence type="inferred from homology"/>
<evidence type="ECO:0000256" key="10">
    <source>
        <dbReference type="RuleBase" id="RU079119"/>
    </source>
</evidence>
<dbReference type="Proteomes" id="UP000053239">
    <property type="component" value="Unassembled WGS sequence"/>
</dbReference>
<dbReference type="InterPro" id="IPR001594">
    <property type="entry name" value="Palmitoyltrfase_DHHC"/>
</dbReference>
<comment type="catalytic activity">
    <reaction evidence="10">
        <text>L-cysteinyl-[protein] + hexadecanoyl-CoA = S-hexadecanoyl-L-cysteinyl-[protein] + CoA</text>
        <dbReference type="Rhea" id="RHEA:36683"/>
        <dbReference type="Rhea" id="RHEA-COMP:10131"/>
        <dbReference type="Rhea" id="RHEA-COMP:11032"/>
        <dbReference type="ChEBI" id="CHEBI:29950"/>
        <dbReference type="ChEBI" id="CHEBI:57287"/>
        <dbReference type="ChEBI" id="CHEBI:57379"/>
        <dbReference type="ChEBI" id="CHEBI:74151"/>
        <dbReference type="EC" id="2.3.1.225"/>
    </reaction>
</comment>
<keyword evidence="8" id="KW-0449">Lipoprotein</keyword>
<keyword evidence="5" id="KW-1133">Transmembrane helix</keyword>
<keyword evidence="6" id="KW-0472">Membrane</keyword>
<organism evidence="13 14">
    <name type="scientific">Plasmodium vivax North Korean</name>
    <dbReference type="NCBI Taxonomy" id="1035514"/>
    <lineage>
        <taxon>Eukaryota</taxon>
        <taxon>Sar</taxon>
        <taxon>Alveolata</taxon>
        <taxon>Apicomplexa</taxon>
        <taxon>Aconoidasida</taxon>
        <taxon>Haemosporida</taxon>
        <taxon>Plasmodiidae</taxon>
        <taxon>Plasmodium</taxon>
        <taxon>Plasmodium (Plasmodium)</taxon>
    </lineage>
</organism>
<dbReference type="PANTHER" id="PTHR22883">
    <property type="entry name" value="ZINC FINGER DHHC DOMAIN CONTAINING PROTEIN"/>
    <property type="match status" value="1"/>
</dbReference>
<dbReference type="GO" id="GO:0006612">
    <property type="term" value="P:protein targeting to membrane"/>
    <property type="evidence" value="ECO:0007669"/>
    <property type="project" value="TreeGrafter"/>
</dbReference>
<evidence type="ECO:0000256" key="9">
    <source>
        <dbReference type="ARBA" id="ARBA00023315"/>
    </source>
</evidence>
<accession>A0A0J9WE93</accession>
<dbReference type="PROSITE" id="PS50216">
    <property type="entry name" value="DHHC"/>
    <property type="match status" value="1"/>
</dbReference>
<dbReference type="GO" id="GO:0005783">
    <property type="term" value="C:endoplasmic reticulum"/>
    <property type="evidence" value="ECO:0007669"/>
    <property type="project" value="TreeGrafter"/>
</dbReference>
<evidence type="ECO:0000256" key="2">
    <source>
        <dbReference type="ARBA" id="ARBA00008574"/>
    </source>
</evidence>
<dbReference type="InterPro" id="IPR039859">
    <property type="entry name" value="PFA4/ZDH16/20/ERF2-like"/>
</dbReference>
<evidence type="ECO:0000256" key="4">
    <source>
        <dbReference type="ARBA" id="ARBA00022692"/>
    </source>
</evidence>
<keyword evidence="4" id="KW-0812">Transmembrane</keyword>
<evidence type="ECO:0000256" key="11">
    <source>
        <dbReference type="SAM" id="SignalP"/>
    </source>
</evidence>
<feature type="signal peptide" evidence="11">
    <location>
        <begin position="1"/>
        <end position="26"/>
    </location>
</feature>
<dbReference type="GO" id="GO:0005794">
    <property type="term" value="C:Golgi apparatus"/>
    <property type="evidence" value="ECO:0007669"/>
    <property type="project" value="TreeGrafter"/>
</dbReference>
<keyword evidence="7" id="KW-0564">Palmitate</keyword>
<feature type="domain" description="Palmitoyltransferase DHHC" evidence="12">
    <location>
        <begin position="227"/>
        <end position="286"/>
    </location>
</feature>
<dbReference type="Pfam" id="PF01529">
    <property type="entry name" value="DHHC"/>
    <property type="match status" value="1"/>
</dbReference>
<evidence type="ECO:0000256" key="5">
    <source>
        <dbReference type="ARBA" id="ARBA00022989"/>
    </source>
</evidence>
<evidence type="ECO:0000313" key="14">
    <source>
        <dbReference type="Proteomes" id="UP000053239"/>
    </source>
</evidence>
<comment type="similarity">
    <text evidence="2 10">Belongs to the DHHC palmitoyltransferase family.</text>
</comment>
<dbReference type="EMBL" id="KQ235338">
    <property type="protein sequence ID" value="KNA00259.1"/>
    <property type="molecule type" value="Genomic_DNA"/>
</dbReference>
<evidence type="ECO:0000313" key="13">
    <source>
        <dbReference type="EMBL" id="KNA00259.1"/>
    </source>
</evidence>
<evidence type="ECO:0000256" key="8">
    <source>
        <dbReference type="ARBA" id="ARBA00023288"/>
    </source>
</evidence>
<keyword evidence="9 10" id="KW-0012">Acyltransferase</keyword>
<dbReference type="OrthoDB" id="9909019at2759"/>
<dbReference type="PANTHER" id="PTHR22883:SF301">
    <property type="entry name" value="PALMITOYLTRANSFERASE ZDHHC12"/>
    <property type="match status" value="1"/>
</dbReference>
<keyword evidence="3 10" id="KW-0808">Transferase</keyword>
<comment type="subcellular location">
    <subcellularLocation>
        <location evidence="1">Endomembrane system</location>
        <topology evidence="1">Multi-pass membrane protein</topology>
    </subcellularLocation>
</comment>
<evidence type="ECO:0000256" key="7">
    <source>
        <dbReference type="ARBA" id="ARBA00023139"/>
    </source>
</evidence>
<evidence type="ECO:0000256" key="1">
    <source>
        <dbReference type="ARBA" id="ARBA00004127"/>
    </source>
</evidence>
<keyword evidence="11" id="KW-0732">Signal</keyword>
<dbReference type="EC" id="2.3.1.225" evidence="10"/>
<reference evidence="13 14" key="1">
    <citation type="submission" date="2011-09" db="EMBL/GenBank/DDBJ databases">
        <title>The Genome Sequence of Plasmodium vivax North Korean.</title>
        <authorList>
            <consortium name="The Broad Institute Genome Sequencing Platform"/>
            <consortium name="The Broad Institute Genome Sequencing Center for Infectious Disease"/>
            <person name="Neafsey D."/>
            <person name="Carlton J."/>
            <person name="Barnwell J."/>
            <person name="Collins W."/>
            <person name="Escalante A."/>
            <person name="Mullikin J."/>
            <person name="Saul A."/>
            <person name="Guigo R."/>
            <person name="Camara F."/>
            <person name="Young S.K."/>
            <person name="Zeng Q."/>
            <person name="Gargeya S."/>
            <person name="Fitzgerald M."/>
            <person name="Haas B."/>
            <person name="Abouelleil A."/>
            <person name="Alvarado L."/>
            <person name="Arachchi H.M."/>
            <person name="Berlin A."/>
            <person name="Brown A."/>
            <person name="Chapman S.B."/>
            <person name="Chen Z."/>
            <person name="Dunbar C."/>
            <person name="Freedman E."/>
            <person name="Gearin G."/>
            <person name="Gellesch M."/>
            <person name="Goldberg J."/>
            <person name="Griggs A."/>
            <person name="Gujja S."/>
            <person name="Heiman D."/>
            <person name="Howarth C."/>
            <person name="Larson L."/>
            <person name="Lui A."/>
            <person name="MacDonald P.J.P."/>
            <person name="Montmayeur A."/>
            <person name="Murphy C."/>
            <person name="Neiman D."/>
            <person name="Pearson M."/>
            <person name="Priest M."/>
            <person name="Roberts A."/>
            <person name="Saif S."/>
            <person name="Shea T."/>
            <person name="Shenoy N."/>
            <person name="Sisk P."/>
            <person name="Stolte C."/>
            <person name="Sykes S."/>
            <person name="Wortman J."/>
            <person name="Nusbaum C."/>
            <person name="Birren B."/>
        </authorList>
    </citation>
    <scope>NUCLEOTIDE SEQUENCE [LARGE SCALE GENOMIC DNA]</scope>
    <source>
        <strain evidence="13 14">North Korean</strain>
    </source>
</reference>
<protein>
    <recommendedName>
        <fullName evidence="10">Palmitoyltransferase</fullName>
        <ecNumber evidence="10">2.3.1.225</ecNumber>
    </recommendedName>
</protein>
<evidence type="ECO:0000256" key="3">
    <source>
        <dbReference type="ARBA" id="ARBA00022679"/>
    </source>
</evidence>
<evidence type="ECO:0000259" key="12">
    <source>
        <dbReference type="Pfam" id="PF01529"/>
    </source>
</evidence>
<sequence length="296" mass="32317">MKNPLPCVVICIKLAVLATLTHLVHTGKLPIDGRSSFFFLYAASFLLYAISSLRDPGYLKSCPLAYLPKNERAAFQASLSDRTGGHTKRRDIPTACSITQDEIPSSDSFSSETVSTNAVPTLAVETLAVETLAVESFAVETLAVETLAVESFAVESFAVESFAVESFAVESRMVASLAVAALEAAPRSAPAEGTLLLFSTALHPLCPSLEPNEGKLLHHDSLSPPRQILRSRHCNACHRCVRTFDHHCPWINNCVAENNRGSYLMYLLFEGMAVFHTLRLLSRVLWGMLFGENGFV</sequence>
<gene>
    <name evidence="13" type="ORF">PVNG_04309</name>
</gene>